<dbReference type="Proteomes" id="UP000001514">
    <property type="component" value="Unassembled WGS sequence"/>
</dbReference>
<dbReference type="InterPro" id="IPR001047">
    <property type="entry name" value="Ribosomal_eS8"/>
</dbReference>
<dbReference type="STRING" id="88036.D8S0D7"/>
<sequence>MTFAVATSMSGNTQTLVTSAIVQLDATPFRAWYNHHYGVDLSRKKKAAFSKKEGGYGFGAVLSEATGEEEKRKSKHTLRKLAAQAGSTPRGANAEWKATRVHRLTVRTHRRLVPHNTIFYPKRIQHNIHIPIPAIPRVKLLEDGVAHIYDTVNHVFKRVHYLRRRNRAYSTPIFSPYLVQHPDLDAHHDVSGERSNPRKPIAGSHLAARTQAPYVLYHLGHKVSHLTYGEPVVVQQEPEEPMLGWRCLASVGHCQEEDHPQEQTQELCHHNLKMSKYEMPEYEDENYSPMLFCYLPASICPRQ</sequence>
<dbReference type="GO" id="GO:0006412">
    <property type="term" value="P:translation"/>
    <property type="evidence" value="ECO:0007669"/>
    <property type="project" value="InterPro"/>
</dbReference>
<proteinExistence type="predicted"/>
<dbReference type="GO" id="GO:0005840">
    <property type="term" value="C:ribosome"/>
    <property type="evidence" value="ECO:0007669"/>
    <property type="project" value="InterPro"/>
</dbReference>
<dbReference type="PANTHER" id="PTHR10394">
    <property type="entry name" value="40S RIBOSOMAL PROTEIN S8"/>
    <property type="match status" value="1"/>
</dbReference>
<dbReference type="EMBL" id="GL377597">
    <property type="protein sequence ID" value="EFJ21909.1"/>
    <property type="molecule type" value="Genomic_DNA"/>
</dbReference>
<dbReference type="InterPro" id="IPR042563">
    <property type="entry name" value="Ribosomal_protein_eS8_euk"/>
</dbReference>
<gene>
    <name evidence="1" type="ORF">SELMODRAFT_416776</name>
</gene>
<dbReference type="AlphaFoldDB" id="D8S0D7"/>
<dbReference type="HOGENOM" id="CLU_1020835_0_0_1"/>
<evidence type="ECO:0000313" key="1">
    <source>
        <dbReference type="EMBL" id="EFJ21909.1"/>
    </source>
</evidence>
<dbReference type="InParanoid" id="D8S0D7"/>
<dbReference type="Gene3D" id="1.10.168.20">
    <property type="entry name" value="Ribosomal protein S8e, subdomain"/>
    <property type="match status" value="1"/>
</dbReference>
<organism evidence="2">
    <name type="scientific">Selaginella moellendorffii</name>
    <name type="common">Spikemoss</name>
    <dbReference type="NCBI Taxonomy" id="88036"/>
    <lineage>
        <taxon>Eukaryota</taxon>
        <taxon>Viridiplantae</taxon>
        <taxon>Streptophyta</taxon>
        <taxon>Embryophyta</taxon>
        <taxon>Tracheophyta</taxon>
        <taxon>Lycopodiopsida</taxon>
        <taxon>Selaginellales</taxon>
        <taxon>Selaginellaceae</taxon>
        <taxon>Selaginella</taxon>
    </lineage>
</organism>
<accession>D8S0D7</accession>
<reference evidence="1 2" key="1">
    <citation type="journal article" date="2011" name="Science">
        <title>The Selaginella genome identifies genetic changes associated with the evolution of vascular plants.</title>
        <authorList>
            <person name="Banks J.A."/>
            <person name="Nishiyama T."/>
            <person name="Hasebe M."/>
            <person name="Bowman J.L."/>
            <person name="Gribskov M."/>
            <person name="dePamphilis C."/>
            <person name="Albert V.A."/>
            <person name="Aono N."/>
            <person name="Aoyama T."/>
            <person name="Ambrose B.A."/>
            <person name="Ashton N.W."/>
            <person name="Axtell M.J."/>
            <person name="Barker E."/>
            <person name="Barker M.S."/>
            <person name="Bennetzen J.L."/>
            <person name="Bonawitz N.D."/>
            <person name="Chapple C."/>
            <person name="Cheng C."/>
            <person name="Correa L.G."/>
            <person name="Dacre M."/>
            <person name="DeBarry J."/>
            <person name="Dreyer I."/>
            <person name="Elias M."/>
            <person name="Engstrom E.M."/>
            <person name="Estelle M."/>
            <person name="Feng L."/>
            <person name="Finet C."/>
            <person name="Floyd S.K."/>
            <person name="Frommer W.B."/>
            <person name="Fujita T."/>
            <person name="Gramzow L."/>
            <person name="Gutensohn M."/>
            <person name="Harholt J."/>
            <person name="Hattori M."/>
            <person name="Heyl A."/>
            <person name="Hirai T."/>
            <person name="Hiwatashi Y."/>
            <person name="Ishikawa M."/>
            <person name="Iwata M."/>
            <person name="Karol K.G."/>
            <person name="Koehler B."/>
            <person name="Kolukisaoglu U."/>
            <person name="Kubo M."/>
            <person name="Kurata T."/>
            <person name="Lalonde S."/>
            <person name="Li K."/>
            <person name="Li Y."/>
            <person name="Litt A."/>
            <person name="Lyons E."/>
            <person name="Manning G."/>
            <person name="Maruyama T."/>
            <person name="Michael T.P."/>
            <person name="Mikami K."/>
            <person name="Miyazaki S."/>
            <person name="Morinaga S."/>
            <person name="Murata T."/>
            <person name="Mueller-Roeber B."/>
            <person name="Nelson D.R."/>
            <person name="Obara M."/>
            <person name="Oguri Y."/>
            <person name="Olmstead R.G."/>
            <person name="Onodera N."/>
            <person name="Petersen B.L."/>
            <person name="Pils B."/>
            <person name="Prigge M."/>
            <person name="Rensing S.A."/>
            <person name="Riano-Pachon D.M."/>
            <person name="Roberts A.W."/>
            <person name="Sato Y."/>
            <person name="Scheller H.V."/>
            <person name="Schulz B."/>
            <person name="Schulz C."/>
            <person name="Shakirov E.V."/>
            <person name="Shibagaki N."/>
            <person name="Shinohara N."/>
            <person name="Shippen D.E."/>
            <person name="Soerensen I."/>
            <person name="Sotooka R."/>
            <person name="Sugimoto N."/>
            <person name="Sugita M."/>
            <person name="Sumikawa N."/>
            <person name="Tanurdzic M."/>
            <person name="Theissen G."/>
            <person name="Ulvskov P."/>
            <person name="Wakazuki S."/>
            <person name="Weng J.K."/>
            <person name="Willats W.W."/>
            <person name="Wipf D."/>
            <person name="Wolf P.G."/>
            <person name="Yang L."/>
            <person name="Zimmer A.D."/>
            <person name="Zhu Q."/>
            <person name="Mitros T."/>
            <person name="Hellsten U."/>
            <person name="Loque D."/>
            <person name="Otillar R."/>
            <person name="Salamov A."/>
            <person name="Schmutz J."/>
            <person name="Shapiro H."/>
            <person name="Lindquist E."/>
            <person name="Lucas S."/>
            <person name="Rokhsar D."/>
            <person name="Grigoriev I.V."/>
        </authorList>
    </citation>
    <scope>NUCLEOTIDE SEQUENCE [LARGE SCALE GENOMIC DNA]</scope>
</reference>
<dbReference type="KEGG" id="smo:SELMODRAFT_416776"/>
<name>D8S0D7_SELML</name>
<keyword evidence="2" id="KW-1185">Reference proteome</keyword>
<protein>
    <submittedName>
        <fullName evidence="1">Uncharacterized protein</fullName>
    </submittedName>
</protein>
<dbReference type="Gramene" id="EFJ21909">
    <property type="protein sequence ID" value="EFJ21909"/>
    <property type="gene ID" value="SELMODRAFT_416776"/>
</dbReference>
<evidence type="ECO:0000313" key="2">
    <source>
        <dbReference type="Proteomes" id="UP000001514"/>
    </source>
</evidence>
<dbReference type="GO" id="GO:0003735">
    <property type="term" value="F:structural constituent of ribosome"/>
    <property type="evidence" value="ECO:0007669"/>
    <property type="project" value="InterPro"/>
</dbReference>